<dbReference type="GO" id="GO:0006606">
    <property type="term" value="P:protein import into nucleus"/>
    <property type="evidence" value="ECO:0007669"/>
    <property type="project" value="TreeGrafter"/>
</dbReference>
<evidence type="ECO:0000313" key="2">
    <source>
        <dbReference type="EMBL" id="NMM50916.1"/>
    </source>
</evidence>
<reference evidence="2 3" key="1">
    <citation type="submission" date="2020-04" db="EMBL/GenBank/DDBJ databases">
        <title>Flammeovirgaceae bacterium KN852 isolated from deep sea.</title>
        <authorList>
            <person name="Zhang D.-C."/>
        </authorList>
    </citation>
    <scope>NUCLEOTIDE SEQUENCE [LARGE SCALE GENOMIC DNA]</scope>
    <source>
        <strain evidence="2 3">KN852</strain>
    </source>
</reference>
<feature type="non-terminal residue" evidence="2">
    <location>
        <position position="467"/>
    </location>
</feature>
<proteinExistence type="predicted"/>
<evidence type="ECO:0000259" key="1">
    <source>
        <dbReference type="Pfam" id="PF19406"/>
    </source>
</evidence>
<accession>A0A848J5D9</accession>
<dbReference type="AlphaFoldDB" id="A0A848J5D9"/>
<dbReference type="GO" id="GO:0006999">
    <property type="term" value="P:nuclear pore organization"/>
    <property type="evidence" value="ECO:0007669"/>
    <property type="project" value="TreeGrafter"/>
</dbReference>
<dbReference type="EMBL" id="JABBNU010000029">
    <property type="protein sequence ID" value="NMM50916.1"/>
    <property type="molecule type" value="Genomic_DNA"/>
</dbReference>
<organism evidence="2 3">
    <name type="scientific">Marinigracilibium pacificum</name>
    <dbReference type="NCBI Taxonomy" id="2729599"/>
    <lineage>
        <taxon>Bacteria</taxon>
        <taxon>Pseudomonadati</taxon>
        <taxon>Bacteroidota</taxon>
        <taxon>Cytophagia</taxon>
        <taxon>Cytophagales</taxon>
        <taxon>Flammeovirgaceae</taxon>
        <taxon>Marinigracilibium</taxon>
    </lineage>
</organism>
<protein>
    <recommendedName>
        <fullName evidence="1">PKD-like domain-containing protein</fullName>
    </recommendedName>
</protein>
<gene>
    <name evidence="2" type="ORF">HH304_21085</name>
</gene>
<dbReference type="InterPro" id="IPR037701">
    <property type="entry name" value="Pom152"/>
</dbReference>
<dbReference type="PANTHER" id="PTHR28206:SF1">
    <property type="entry name" value="NUCLEOPORIN POM152"/>
    <property type="match status" value="1"/>
</dbReference>
<dbReference type="InterPro" id="IPR045828">
    <property type="entry name" value="PKD_Bacteroidetes"/>
</dbReference>
<evidence type="ECO:0000313" key="3">
    <source>
        <dbReference type="Proteomes" id="UP000559010"/>
    </source>
</evidence>
<feature type="non-terminal residue" evidence="2">
    <location>
        <position position="1"/>
    </location>
</feature>
<name>A0A848J5D9_9BACT</name>
<sequence>SDGTTNYTVNNINDGATVSVSPSATTTYSLVSVSDANGCADATPTGTAVVTVSLTVSGNLAANASQLCAGESVDLTFTLSGSTTNYDVSYTDGSTTFNLVGISSGHVETITPSATATYSITSITANASGCNTTTNVSGTPTVTVNPVPDGTLSGGATICSGASTNLTFNFTGGTAPYNVVYSDGTTNYTVNNINDGATVSVSPSATTTYSLVSVTDANGCADATPTGTAVVTVSPTVSGNLAANASQLCAGESVDLTFTLSGSTTNYDVSYTDGSTTFNLVGISSGHVETITPSATATYSITSITANASGCNTTTNVSGTPTVTVNPLPNVVALPMNETICSGSQTNISLSTTNGVTPVTYSWTVSSNSNISGASNGFGSSINQTLSNITNTPQNITYTITPESGKGCNGPSVDVIITVNPNPELIVTNNSSSICSGETTDIQLSGTTSGATISLAAVNYNGLTGGA</sequence>
<dbReference type="RefSeq" id="WP_169685279.1">
    <property type="nucleotide sequence ID" value="NZ_JABBNU010000029.1"/>
</dbReference>
<dbReference type="Proteomes" id="UP000559010">
    <property type="component" value="Unassembled WGS sequence"/>
</dbReference>
<keyword evidence="3" id="KW-1185">Reference proteome</keyword>
<dbReference type="PANTHER" id="PTHR28206">
    <property type="entry name" value="NUCLEOPORIN POM152"/>
    <property type="match status" value="1"/>
</dbReference>
<dbReference type="Pfam" id="PF19406">
    <property type="entry name" value="PKD_5"/>
    <property type="match status" value="1"/>
</dbReference>
<comment type="caution">
    <text evidence="2">The sequence shown here is derived from an EMBL/GenBank/DDBJ whole genome shotgun (WGS) entry which is preliminary data.</text>
</comment>
<dbReference type="GO" id="GO:0017056">
    <property type="term" value="F:structural constituent of nuclear pore"/>
    <property type="evidence" value="ECO:0007669"/>
    <property type="project" value="InterPro"/>
</dbReference>
<feature type="domain" description="PKD-like" evidence="1">
    <location>
        <begin position="338"/>
        <end position="423"/>
    </location>
</feature>